<organism evidence="2 3">
    <name type="scientific">Knipowitschia caucasica</name>
    <name type="common">Caucasian dwarf goby</name>
    <name type="synonym">Pomatoschistus caucasicus</name>
    <dbReference type="NCBI Taxonomy" id="637954"/>
    <lineage>
        <taxon>Eukaryota</taxon>
        <taxon>Metazoa</taxon>
        <taxon>Chordata</taxon>
        <taxon>Craniata</taxon>
        <taxon>Vertebrata</taxon>
        <taxon>Euteleostomi</taxon>
        <taxon>Actinopterygii</taxon>
        <taxon>Neopterygii</taxon>
        <taxon>Teleostei</taxon>
        <taxon>Neoteleostei</taxon>
        <taxon>Acanthomorphata</taxon>
        <taxon>Gobiaria</taxon>
        <taxon>Gobiiformes</taxon>
        <taxon>Gobioidei</taxon>
        <taxon>Gobiidae</taxon>
        <taxon>Gobiinae</taxon>
        <taxon>Knipowitschia</taxon>
    </lineage>
</organism>
<feature type="region of interest" description="Disordered" evidence="1">
    <location>
        <begin position="1"/>
        <end position="58"/>
    </location>
</feature>
<dbReference type="EMBL" id="OZ035832">
    <property type="protein sequence ID" value="CAL1572165.1"/>
    <property type="molecule type" value="Genomic_DNA"/>
</dbReference>
<reference evidence="2 3" key="1">
    <citation type="submission" date="2024-04" db="EMBL/GenBank/DDBJ databases">
        <authorList>
            <person name="Waldvogel A.-M."/>
            <person name="Schoenle A."/>
        </authorList>
    </citation>
    <scope>NUCLEOTIDE SEQUENCE [LARGE SCALE GENOMIC DNA]</scope>
</reference>
<proteinExistence type="predicted"/>
<name>A0AAV2J4B3_KNICA</name>
<keyword evidence="3" id="KW-1185">Reference proteome</keyword>
<sequence length="171" mass="17084">MRESEGELLLPPPLSAGGLPDVLTPSQRSSSIHSLHPSPPSPTHMPRDYSAVQGRHGSAISGHAPEALALIWSSLPKNNITQILVLLRSGTSGTRGCVCVPPGSSGTRGCVCVPPGSSGTRGCVCVPPGSSGTRGCVCVPPGSSGTRGCVCVPPGSSGTRGCVCVPPGSRV</sequence>
<gene>
    <name evidence="2" type="ORF">KC01_LOCUS4208</name>
</gene>
<evidence type="ECO:0000313" key="2">
    <source>
        <dbReference type="EMBL" id="CAL1572165.1"/>
    </source>
</evidence>
<dbReference type="Proteomes" id="UP001497482">
    <property type="component" value="Chromosome 10"/>
</dbReference>
<evidence type="ECO:0000256" key="1">
    <source>
        <dbReference type="SAM" id="MobiDB-lite"/>
    </source>
</evidence>
<evidence type="ECO:0000313" key="3">
    <source>
        <dbReference type="Proteomes" id="UP001497482"/>
    </source>
</evidence>
<accession>A0AAV2J4B3</accession>
<dbReference type="AlphaFoldDB" id="A0AAV2J4B3"/>
<protein>
    <submittedName>
        <fullName evidence="2">Uncharacterized protein</fullName>
    </submittedName>
</protein>
<feature type="compositionally biased region" description="Low complexity" evidence="1">
    <location>
        <begin position="15"/>
        <end position="36"/>
    </location>
</feature>